<feature type="binding site" description="covalent" evidence="9">
    <location>
        <position position="188"/>
    </location>
    <ligand>
        <name>heme c</name>
        <dbReference type="ChEBI" id="CHEBI:61717"/>
        <label>2</label>
    </ligand>
</feature>
<evidence type="ECO:0000259" key="12">
    <source>
        <dbReference type="PROSITE" id="PS51007"/>
    </source>
</evidence>
<feature type="domain" description="Cytochrome c" evidence="12">
    <location>
        <begin position="301"/>
        <end position="388"/>
    </location>
</feature>
<dbReference type="EMBL" id="JAUOPG010000003">
    <property type="protein sequence ID" value="MDO6453109.1"/>
    <property type="molecule type" value="Genomic_DNA"/>
</dbReference>
<dbReference type="PIRSF" id="PIRSF000018">
    <property type="entry name" value="Mb_ADH_cyt_c"/>
    <property type="match status" value="1"/>
</dbReference>
<evidence type="ECO:0000256" key="5">
    <source>
        <dbReference type="ARBA" id="ARBA00022729"/>
    </source>
</evidence>
<feature type="domain" description="Cytochrome c" evidence="12">
    <location>
        <begin position="28"/>
        <end position="131"/>
    </location>
</feature>
<feature type="binding site" description="covalent" evidence="9">
    <location>
        <position position="191"/>
    </location>
    <ligand>
        <name>heme c</name>
        <dbReference type="ChEBI" id="CHEBI:61717"/>
        <label>2</label>
    </ligand>
</feature>
<sequence>MTIIKKLLIGASLTCAVANVTHAATSQEMIDKGKYLTAAADCVACHITPGGKPYAGGLEFKLPFGSLYSPNITPDKETGIGTWTDEEFVSALQEGVGKDGKHYYPAFPYTSYTKMSRDEILAIKAYLFSLEPVSQRPPENDISFPFNQRWGMMFWNFVFLDEERYTHNPDKSDTWNRGAYLVEGPGHCGECHTPRNLFQATKDSKALAGTNIQGWKAYNISSDPEQGIGAWSEDDLVNYFSQGAAPGYGVASGPMADVVEHSLSQMTQEDLNAIAVYLKDTQPQTEGVSKPPIFIAKAAESSDSLGKKVFADACSSCHLWTGQGRQTPVTTLSGLKTVNDPEGTNLINILLTGNSPIHLSVDHRMPSFKEGYSDEELAAVSSFVLKHFGTTDASINQQQIKAAKEAQSKAH</sequence>
<evidence type="ECO:0000256" key="9">
    <source>
        <dbReference type="PIRSR" id="PIRSR000018-50"/>
    </source>
</evidence>
<comment type="cofactor">
    <cofactor evidence="9">
        <name>heme c</name>
        <dbReference type="ChEBI" id="CHEBI:61717"/>
    </cofactor>
    <text evidence="9">Binds 3 heme c groups covalently per subunit.</text>
</comment>
<dbReference type="GO" id="GO:0005506">
    <property type="term" value="F:iron ion binding"/>
    <property type="evidence" value="ECO:0007669"/>
    <property type="project" value="InterPro"/>
</dbReference>
<protein>
    <submittedName>
        <fullName evidence="13">Cytochrome c</fullName>
    </submittedName>
</protein>
<dbReference type="InterPro" id="IPR036909">
    <property type="entry name" value="Cyt_c-like_dom_sf"/>
</dbReference>
<name>A0AAW7XIJ9_9GAMM</name>
<proteinExistence type="predicted"/>
<keyword evidence="7 10" id="KW-0408">Iron</keyword>
<evidence type="ECO:0000256" key="4">
    <source>
        <dbReference type="ARBA" id="ARBA00022723"/>
    </source>
</evidence>
<evidence type="ECO:0000256" key="3">
    <source>
        <dbReference type="ARBA" id="ARBA00022617"/>
    </source>
</evidence>
<feature type="signal peptide" evidence="11">
    <location>
        <begin position="1"/>
        <end position="23"/>
    </location>
</feature>
<dbReference type="InterPro" id="IPR014353">
    <property type="entry name" value="Membr-bd_ADH_cyt_c"/>
</dbReference>
<evidence type="ECO:0000256" key="11">
    <source>
        <dbReference type="SAM" id="SignalP"/>
    </source>
</evidence>
<evidence type="ECO:0000313" key="13">
    <source>
        <dbReference type="EMBL" id="MDO6453109.1"/>
    </source>
</evidence>
<dbReference type="RefSeq" id="WP_303496615.1">
    <property type="nucleotide sequence ID" value="NZ_JAUOPG010000003.1"/>
</dbReference>
<comment type="subcellular location">
    <subcellularLocation>
        <location evidence="1">Cell membrane</location>
    </subcellularLocation>
</comment>
<evidence type="ECO:0000256" key="7">
    <source>
        <dbReference type="ARBA" id="ARBA00023004"/>
    </source>
</evidence>
<dbReference type="GO" id="GO:0005886">
    <property type="term" value="C:plasma membrane"/>
    <property type="evidence" value="ECO:0007669"/>
    <property type="project" value="UniProtKB-SubCell"/>
</dbReference>
<dbReference type="GO" id="GO:0020037">
    <property type="term" value="F:heme binding"/>
    <property type="evidence" value="ECO:0007669"/>
    <property type="project" value="InterPro"/>
</dbReference>
<gene>
    <name evidence="13" type="ORF">Q4490_05990</name>
</gene>
<feature type="binding site" description="covalent" evidence="9">
    <location>
        <position position="314"/>
    </location>
    <ligand>
        <name>heme c</name>
        <dbReference type="ChEBI" id="CHEBI:61717"/>
        <label>3</label>
    </ligand>
</feature>
<feature type="binding site" description="covalent" evidence="9">
    <location>
        <position position="45"/>
    </location>
    <ligand>
        <name>heme c</name>
        <dbReference type="ChEBI" id="CHEBI:61717"/>
        <label>1</label>
    </ligand>
</feature>
<feature type="chain" id="PRO_5043577767" evidence="11">
    <location>
        <begin position="24"/>
        <end position="411"/>
    </location>
</feature>
<dbReference type="Proteomes" id="UP001169862">
    <property type="component" value="Unassembled WGS sequence"/>
</dbReference>
<feature type="binding site" description="axial binding residue" evidence="10">
    <location>
        <position position="46"/>
    </location>
    <ligand>
        <name>heme c</name>
        <dbReference type="ChEBI" id="CHEBI:61717"/>
        <label>1</label>
    </ligand>
    <ligandPart>
        <name>Fe</name>
        <dbReference type="ChEBI" id="CHEBI:18248"/>
    </ligandPart>
</feature>
<organism evidence="13 14">
    <name type="scientific">Neptunomonas phycophila</name>
    <dbReference type="NCBI Taxonomy" id="1572645"/>
    <lineage>
        <taxon>Bacteria</taxon>
        <taxon>Pseudomonadati</taxon>
        <taxon>Pseudomonadota</taxon>
        <taxon>Gammaproteobacteria</taxon>
        <taxon>Oceanospirillales</taxon>
        <taxon>Oceanospirillaceae</taxon>
        <taxon>Neptunomonas</taxon>
    </lineage>
</organism>
<dbReference type="InterPro" id="IPR009056">
    <property type="entry name" value="Cyt_c-like_dom"/>
</dbReference>
<accession>A0AAW7XIJ9</accession>
<dbReference type="Gene3D" id="1.10.760.10">
    <property type="entry name" value="Cytochrome c-like domain"/>
    <property type="match status" value="2"/>
</dbReference>
<dbReference type="PANTHER" id="PTHR35008:SF8">
    <property type="entry name" value="ALCOHOL DEHYDROGENASE CYTOCHROME C SUBUNIT"/>
    <property type="match status" value="1"/>
</dbReference>
<feature type="binding site" description="axial binding residue" evidence="10">
    <location>
        <position position="192"/>
    </location>
    <ligand>
        <name>heme c</name>
        <dbReference type="ChEBI" id="CHEBI:61717"/>
        <label>2</label>
    </ligand>
    <ligandPart>
        <name>Fe</name>
        <dbReference type="ChEBI" id="CHEBI:18248"/>
    </ligandPart>
</feature>
<dbReference type="PANTHER" id="PTHR35008">
    <property type="entry name" value="BLL4482 PROTEIN-RELATED"/>
    <property type="match status" value="1"/>
</dbReference>
<feature type="binding site" description="covalent" evidence="9">
    <location>
        <position position="317"/>
    </location>
    <ligand>
        <name>heme c</name>
        <dbReference type="ChEBI" id="CHEBI:61717"/>
        <label>3</label>
    </ligand>
</feature>
<feature type="domain" description="Cytochrome c" evidence="12">
    <location>
        <begin position="173"/>
        <end position="282"/>
    </location>
</feature>
<dbReference type="Pfam" id="PF00034">
    <property type="entry name" value="Cytochrom_C"/>
    <property type="match status" value="2"/>
</dbReference>
<dbReference type="SUPFAM" id="SSF46626">
    <property type="entry name" value="Cytochrome c"/>
    <property type="match status" value="3"/>
</dbReference>
<keyword evidence="3 9" id="KW-0349">Heme</keyword>
<feature type="binding site" description="covalent" evidence="9">
    <location>
        <position position="42"/>
    </location>
    <ligand>
        <name>heme c</name>
        <dbReference type="ChEBI" id="CHEBI:61717"/>
        <label>1</label>
    </ligand>
</feature>
<comment type="caution">
    <text evidence="13">The sequence shown here is derived from an EMBL/GenBank/DDBJ whole genome shotgun (WGS) entry which is preliminary data.</text>
</comment>
<evidence type="ECO:0000256" key="6">
    <source>
        <dbReference type="ARBA" id="ARBA00022737"/>
    </source>
</evidence>
<keyword evidence="2" id="KW-1003">Cell membrane</keyword>
<evidence type="ECO:0000313" key="14">
    <source>
        <dbReference type="Proteomes" id="UP001169862"/>
    </source>
</evidence>
<keyword evidence="6" id="KW-0677">Repeat</keyword>
<keyword evidence="8" id="KW-0472">Membrane</keyword>
<evidence type="ECO:0000256" key="8">
    <source>
        <dbReference type="ARBA" id="ARBA00023136"/>
    </source>
</evidence>
<evidence type="ECO:0000256" key="1">
    <source>
        <dbReference type="ARBA" id="ARBA00004236"/>
    </source>
</evidence>
<reference evidence="13" key="1">
    <citation type="submission" date="2023-07" db="EMBL/GenBank/DDBJ databases">
        <title>Genome content predicts the carbon catabolic preferences of heterotrophic bacteria.</title>
        <authorList>
            <person name="Gralka M."/>
        </authorList>
    </citation>
    <scope>NUCLEOTIDE SEQUENCE</scope>
    <source>
        <strain evidence="13">I2M16</strain>
    </source>
</reference>
<keyword evidence="4 10" id="KW-0479">Metal-binding</keyword>
<dbReference type="GO" id="GO:0016614">
    <property type="term" value="F:oxidoreductase activity, acting on CH-OH group of donors"/>
    <property type="evidence" value="ECO:0007669"/>
    <property type="project" value="InterPro"/>
</dbReference>
<dbReference type="AlphaFoldDB" id="A0AAW7XIJ9"/>
<feature type="binding site" description="axial binding residue" evidence="10">
    <location>
        <position position="318"/>
    </location>
    <ligand>
        <name>heme c</name>
        <dbReference type="ChEBI" id="CHEBI:61717"/>
        <label>3</label>
    </ligand>
    <ligandPart>
        <name>Fe</name>
        <dbReference type="ChEBI" id="CHEBI:18248"/>
    </ligandPart>
</feature>
<dbReference type="GO" id="GO:0009055">
    <property type="term" value="F:electron transfer activity"/>
    <property type="evidence" value="ECO:0007669"/>
    <property type="project" value="InterPro"/>
</dbReference>
<dbReference type="PROSITE" id="PS51007">
    <property type="entry name" value="CYTC"/>
    <property type="match status" value="3"/>
</dbReference>
<keyword evidence="5 11" id="KW-0732">Signal</keyword>
<evidence type="ECO:0000256" key="10">
    <source>
        <dbReference type="PIRSR" id="PIRSR000018-51"/>
    </source>
</evidence>
<dbReference type="InterPro" id="IPR051459">
    <property type="entry name" value="Cytochrome_c-type_DH"/>
</dbReference>
<evidence type="ECO:0000256" key="2">
    <source>
        <dbReference type="ARBA" id="ARBA00022475"/>
    </source>
</evidence>